<evidence type="ECO:0000313" key="2">
    <source>
        <dbReference type="EMBL" id="RKO87337.1"/>
    </source>
</evidence>
<feature type="domain" description="V-SNARE coiled-coil homology" evidence="1">
    <location>
        <begin position="1"/>
        <end position="44"/>
    </location>
</feature>
<proteinExistence type="predicted"/>
<gene>
    <name evidence="2" type="ORF">BDK51DRAFT_19634</name>
</gene>
<dbReference type="AlphaFoldDB" id="A0A4V1IQQ1"/>
<dbReference type="InterPro" id="IPR016444">
    <property type="entry name" value="Synaptobrevin/VAMP"/>
</dbReference>
<dbReference type="Gene3D" id="1.20.5.110">
    <property type="match status" value="1"/>
</dbReference>
<dbReference type="InterPro" id="IPR042855">
    <property type="entry name" value="V_SNARE_CC"/>
</dbReference>
<sequence>DDLQNSSMQFKRGASKVRKQMWWKDMKMKLILLAVVAAILIIVIGMFLLPFGRVAHQAKTPYSPFPLSPPPPTQSRWSRRRINSGVVDFLPCVSVSSLFFVYSRPGSSSLFGWTEKGVTCICLDVGNHGRLCSLLMPFWLPSP</sequence>
<dbReference type="EMBL" id="KZ997498">
    <property type="protein sequence ID" value="RKO87337.1"/>
    <property type="molecule type" value="Genomic_DNA"/>
</dbReference>
<accession>A0A4V1IQQ1</accession>
<dbReference type="Pfam" id="PF00957">
    <property type="entry name" value="Synaptobrevin"/>
    <property type="match status" value="1"/>
</dbReference>
<feature type="non-terminal residue" evidence="2">
    <location>
        <position position="1"/>
    </location>
</feature>
<dbReference type="Proteomes" id="UP000269721">
    <property type="component" value="Unassembled WGS sequence"/>
</dbReference>
<dbReference type="PANTHER" id="PTHR45701">
    <property type="entry name" value="SYNAPTOBREVIN FAMILY MEMBER"/>
    <property type="match status" value="1"/>
</dbReference>
<dbReference type="OrthoDB" id="190375at2759"/>
<protein>
    <recommendedName>
        <fullName evidence="1">V-SNARE coiled-coil homology domain-containing protein</fullName>
    </recommendedName>
</protein>
<name>A0A4V1IQQ1_9FUNG</name>
<reference evidence="3" key="1">
    <citation type="journal article" date="2018" name="Nat. Microbiol.">
        <title>Leveraging single-cell genomics to expand the fungal tree of life.</title>
        <authorList>
            <person name="Ahrendt S.R."/>
            <person name="Quandt C.A."/>
            <person name="Ciobanu D."/>
            <person name="Clum A."/>
            <person name="Salamov A."/>
            <person name="Andreopoulos B."/>
            <person name="Cheng J.F."/>
            <person name="Woyke T."/>
            <person name="Pelin A."/>
            <person name="Henrissat B."/>
            <person name="Reynolds N.K."/>
            <person name="Benny G.L."/>
            <person name="Smith M.E."/>
            <person name="James T.Y."/>
            <person name="Grigoriev I.V."/>
        </authorList>
    </citation>
    <scope>NUCLEOTIDE SEQUENCE [LARGE SCALE GENOMIC DNA]</scope>
</reference>
<organism evidence="2 3">
    <name type="scientific">Blyttiomyces helicus</name>
    <dbReference type="NCBI Taxonomy" id="388810"/>
    <lineage>
        <taxon>Eukaryota</taxon>
        <taxon>Fungi</taxon>
        <taxon>Fungi incertae sedis</taxon>
        <taxon>Chytridiomycota</taxon>
        <taxon>Chytridiomycota incertae sedis</taxon>
        <taxon>Chytridiomycetes</taxon>
        <taxon>Chytridiomycetes incertae sedis</taxon>
        <taxon>Blyttiomyces</taxon>
    </lineage>
</organism>
<keyword evidence="3" id="KW-1185">Reference proteome</keyword>
<evidence type="ECO:0000259" key="1">
    <source>
        <dbReference type="Pfam" id="PF00957"/>
    </source>
</evidence>
<evidence type="ECO:0000313" key="3">
    <source>
        <dbReference type="Proteomes" id="UP000269721"/>
    </source>
</evidence>